<protein>
    <submittedName>
        <fullName evidence="1">Uncharacterized protein</fullName>
    </submittedName>
</protein>
<proteinExistence type="predicted"/>
<evidence type="ECO:0000313" key="1">
    <source>
        <dbReference type="EMBL" id="WLH05728.1"/>
    </source>
</evidence>
<dbReference type="EMBL" id="CP117450">
    <property type="protein sequence ID" value="WLH05728.1"/>
    <property type="molecule type" value="Genomic_DNA"/>
</dbReference>
<dbReference type="Proteomes" id="UP001236748">
    <property type="component" value="Chromosome"/>
</dbReference>
<evidence type="ECO:0000313" key="2">
    <source>
        <dbReference type="Proteomes" id="UP001236748"/>
    </source>
</evidence>
<accession>A0ABY9FQX0</accession>
<name>A0ABY9FQX0_9PSED</name>
<dbReference type="RefSeq" id="WP_305387940.1">
    <property type="nucleotide sequence ID" value="NZ_CP117450.1"/>
</dbReference>
<reference evidence="1 2" key="1">
    <citation type="submission" date="2023-02" db="EMBL/GenBank/DDBJ databases">
        <title>Evolution of Hrp T3SS in non-pathogenic Pseudomonas fluorescens.</title>
        <authorList>
            <person name="Liao K."/>
            <person name="Wei H."/>
            <person name="Gu Y."/>
        </authorList>
    </citation>
    <scope>NUCLEOTIDE SEQUENCE [LARGE SCALE GENOMIC DNA]</scope>
    <source>
        <strain evidence="1 2">FP2043</strain>
    </source>
</reference>
<gene>
    <name evidence="1" type="ORF">PSH67_23250</name>
</gene>
<keyword evidence="2" id="KW-1185">Reference proteome</keyword>
<sequence>MSNLDCFRRGLERAIARQSVQREQPSVKQVQKVEGDTSTTSITAANIIIPNAVTTNKLSLEQYRTTIISSMIKLITKQKEMKND</sequence>
<organism evidence="1 2">
    <name type="scientific">Pseudomonas lurida</name>
    <dbReference type="NCBI Taxonomy" id="244566"/>
    <lineage>
        <taxon>Bacteria</taxon>
        <taxon>Pseudomonadati</taxon>
        <taxon>Pseudomonadota</taxon>
        <taxon>Gammaproteobacteria</taxon>
        <taxon>Pseudomonadales</taxon>
        <taxon>Pseudomonadaceae</taxon>
        <taxon>Pseudomonas</taxon>
    </lineage>
</organism>